<evidence type="ECO:0008006" key="5">
    <source>
        <dbReference type="Google" id="ProtNLM"/>
    </source>
</evidence>
<dbReference type="PANTHER" id="PTHR36509:SF2">
    <property type="entry name" value="BLL3101 PROTEIN"/>
    <property type="match status" value="1"/>
</dbReference>
<dbReference type="Proteomes" id="UP000233766">
    <property type="component" value="Unassembled WGS sequence"/>
</dbReference>
<evidence type="ECO:0000313" key="4">
    <source>
        <dbReference type="Proteomes" id="UP000233766"/>
    </source>
</evidence>
<dbReference type="InterPro" id="IPR006311">
    <property type="entry name" value="TAT_signal"/>
</dbReference>
<dbReference type="RefSeq" id="WP_101465634.1">
    <property type="nucleotide sequence ID" value="NZ_PJMW01000002.1"/>
</dbReference>
<dbReference type="InterPro" id="IPR037050">
    <property type="entry name" value="DUF1254_sf"/>
</dbReference>
<dbReference type="AlphaFoldDB" id="A0A2N3VCP0"/>
<dbReference type="InterPro" id="IPR010679">
    <property type="entry name" value="DUF1254"/>
</dbReference>
<dbReference type="Pfam" id="PF06742">
    <property type="entry name" value="DUF1214"/>
    <property type="match status" value="1"/>
</dbReference>
<evidence type="ECO:0000313" key="3">
    <source>
        <dbReference type="EMBL" id="PKV79378.1"/>
    </source>
</evidence>
<feature type="domain" description="DUF1254" evidence="2">
    <location>
        <begin position="74"/>
        <end position="210"/>
    </location>
</feature>
<comment type="caution">
    <text evidence="3">The sequence shown here is derived from an EMBL/GenBank/DDBJ whole genome shotgun (WGS) entry which is preliminary data.</text>
</comment>
<keyword evidence="4" id="KW-1185">Reference proteome</keyword>
<sequence>MDPRASSLTRRSLLGLAAAAAAAAALPGCGDHQSIPEPIRTTGRPDVLARAIDAYIFGYPMILLDMMRAASGPINSFDHSVLPDPDDRGVARLSHDMVYSQAWLDLAEEPMVLQIPGMEPDRYWLFQLVDGFANTVHDLTSKTPRTTVDADGPPYTYVLTGSHWTGALPANTTRLHMPSTMCTIVARVQINGIEDAPTVDQWQQKMKLIPLSAWNRGELDATVSRIHPIDRGPEPPTKRIAALDGKTYLNRLCRLMLADPPAAADAPLMRQLAAIGVQPGGVVDSQPAEILDEAVRQAQRRIADWTDPTARAVNGWQIPIDLGTFGTDYLRRAATTKRSPALAPIRDILYADRDAPATDDRGNPLRYRIRFEPGRWPPADAFASITAYDPQGFLVPNPDAIYSVGHYPAPVRAPDGSVELAVQHEDPRPTVPTGNWLPIPATGDFSLTLRLYAPREEALDGKWEPPPLTLVD</sequence>
<evidence type="ECO:0000259" key="2">
    <source>
        <dbReference type="Pfam" id="PF06863"/>
    </source>
</evidence>
<dbReference type="InterPro" id="IPR010621">
    <property type="entry name" value="DUF1214"/>
</dbReference>
<dbReference type="EMBL" id="PJMW01000002">
    <property type="protein sequence ID" value="PKV79378.1"/>
    <property type="molecule type" value="Genomic_DNA"/>
</dbReference>
<dbReference type="Pfam" id="PF06863">
    <property type="entry name" value="DUF1254"/>
    <property type="match status" value="1"/>
</dbReference>
<accession>A0A2N3VCP0</accession>
<feature type="domain" description="DUF1214" evidence="1">
    <location>
        <begin position="358"/>
        <end position="455"/>
    </location>
</feature>
<gene>
    <name evidence="3" type="ORF">ATK86_3771</name>
</gene>
<protein>
    <recommendedName>
        <fullName evidence="5">DUF1254 domain-containing protein</fullName>
    </recommendedName>
</protein>
<dbReference type="InterPro" id="IPR037049">
    <property type="entry name" value="DUF1214_C_sf"/>
</dbReference>
<dbReference type="SUPFAM" id="SSF160935">
    <property type="entry name" value="VPA0735-like"/>
    <property type="match status" value="1"/>
</dbReference>
<dbReference type="Gene3D" id="2.60.120.600">
    <property type="entry name" value="Domain of unknown function DUF1214, C-terminal domain"/>
    <property type="match status" value="1"/>
</dbReference>
<reference evidence="3 4" key="1">
    <citation type="submission" date="2017-12" db="EMBL/GenBank/DDBJ databases">
        <title>Sequencing the genomes of 1000 Actinobacteria strains.</title>
        <authorList>
            <person name="Klenk H.-P."/>
        </authorList>
    </citation>
    <scope>NUCLEOTIDE SEQUENCE [LARGE SCALE GENOMIC DNA]</scope>
    <source>
        <strain evidence="3 4">DSM 44489</strain>
    </source>
</reference>
<dbReference type="PROSITE" id="PS51318">
    <property type="entry name" value="TAT"/>
    <property type="match status" value="1"/>
</dbReference>
<organism evidence="3 4">
    <name type="scientific">Nocardia fluminea</name>
    <dbReference type="NCBI Taxonomy" id="134984"/>
    <lineage>
        <taxon>Bacteria</taxon>
        <taxon>Bacillati</taxon>
        <taxon>Actinomycetota</taxon>
        <taxon>Actinomycetes</taxon>
        <taxon>Mycobacteriales</taxon>
        <taxon>Nocardiaceae</taxon>
        <taxon>Nocardia</taxon>
    </lineage>
</organism>
<evidence type="ECO:0000259" key="1">
    <source>
        <dbReference type="Pfam" id="PF06742"/>
    </source>
</evidence>
<dbReference type="Gene3D" id="2.60.40.1610">
    <property type="entry name" value="Domain of unknown function DUF1254"/>
    <property type="match status" value="1"/>
</dbReference>
<dbReference type="OrthoDB" id="40820at2"/>
<name>A0A2N3VCP0_9NOCA</name>
<dbReference type="PANTHER" id="PTHR36509">
    <property type="entry name" value="BLL3101 PROTEIN"/>
    <property type="match status" value="1"/>
</dbReference>
<proteinExistence type="predicted"/>